<dbReference type="GO" id="GO:0046677">
    <property type="term" value="P:response to antibiotic"/>
    <property type="evidence" value="ECO:0007669"/>
    <property type="project" value="UniProtKB-KW"/>
</dbReference>
<keyword evidence="15" id="KW-0735">Signal-anchor</keyword>
<dbReference type="Pfam" id="PF00912">
    <property type="entry name" value="Transgly"/>
    <property type="match status" value="1"/>
</dbReference>
<evidence type="ECO:0000256" key="11">
    <source>
        <dbReference type="ARBA" id="ARBA00022679"/>
    </source>
</evidence>
<feature type="region of interest" description="Disordered" evidence="26">
    <location>
        <begin position="849"/>
        <end position="901"/>
    </location>
</feature>
<evidence type="ECO:0000256" key="19">
    <source>
        <dbReference type="ARBA" id="ARBA00023251"/>
    </source>
</evidence>
<comment type="caution">
    <text evidence="30">The sequence shown here is derived from an EMBL/GenBank/DDBJ whole genome shotgun (WGS) entry which is preliminary data.</text>
</comment>
<keyword evidence="12 27" id="KW-0812">Transmembrane</keyword>
<dbReference type="EC" id="2.4.99.28" evidence="23"/>
<dbReference type="GO" id="GO:0009002">
    <property type="term" value="F:serine-type D-Ala-D-Ala carboxypeptidase activity"/>
    <property type="evidence" value="ECO:0007669"/>
    <property type="project" value="UniProtKB-EC"/>
</dbReference>
<dbReference type="GO" id="GO:0005886">
    <property type="term" value="C:plasma membrane"/>
    <property type="evidence" value="ECO:0007669"/>
    <property type="project" value="UniProtKB-SubCell"/>
</dbReference>
<evidence type="ECO:0000256" key="22">
    <source>
        <dbReference type="ARBA" id="ARBA00034000"/>
    </source>
</evidence>
<dbReference type="InterPro" id="IPR001460">
    <property type="entry name" value="PCN-bd_Tpept"/>
</dbReference>
<keyword evidence="10" id="KW-0328">Glycosyltransferase</keyword>
<comment type="subcellular location">
    <subcellularLocation>
        <location evidence="2">Cell membrane</location>
        <topology evidence="2">Single-pass type II membrane protein</topology>
    </subcellularLocation>
</comment>
<dbReference type="EMBL" id="VUMT01000007">
    <property type="protein sequence ID" value="MSS63523.1"/>
    <property type="molecule type" value="Genomic_DNA"/>
</dbReference>
<feature type="domain" description="Penicillin-binding protein transpeptidase" evidence="28">
    <location>
        <begin position="446"/>
        <end position="700"/>
    </location>
</feature>
<protein>
    <recommendedName>
        <fullName evidence="7">Penicillin-binding protein 1A</fullName>
        <ecNumber evidence="23">2.4.99.28</ecNumber>
        <ecNumber evidence="6">3.4.16.4</ecNumber>
    </recommendedName>
</protein>
<dbReference type="GO" id="GO:0071555">
    <property type="term" value="P:cell wall organization"/>
    <property type="evidence" value="ECO:0007669"/>
    <property type="project" value="UniProtKB-KW"/>
</dbReference>
<dbReference type="InterPro" id="IPR036950">
    <property type="entry name" value="PBP_transglycosylase"/>
</dbReference>
<dbReference type="InterPro" id="IPR001264">
    <property type="entry name" value="Glyco_trans_51"/>
</dbReference>
<evidence type="ECO:0000256" key="18">
    <source>
        <dbReference type="ARBA" id="ARBA00023136"/>
    </source>
</evidence>
<dbReference type="Pfam" id="PF00905">
    <property type="entry name" value="Transpeptidase"/>
    <property type="match status" value="1"/>
</dbReference>
<dbReference type="PANTHER" id="PTHR32282">
    <property type="entry name" value="BINDING PROTEIN TRANSPEPTIDASE, PUTATIVE-RELATED"/>
    <property type="match status" value="1"/>
</dbReference>
<comment type="pathway">
    <text evidence="25">Glycan biosynthesis.</text>
</comment>
<keyword evidence="31" id="KW-1185">Reference proteome</keyword>
<evidence type="ECO:0000256" key="15">
    <source>
        <dbReference type="ARBA" id="ARBA00022968"/>
    </source>
</evidence>
<dbReference type="SUPFAM" id="SSF56601">
    <property type="entry name" value="beta-lactamase/transpeptidase-like"/>
    <property type="match status" value="1"/>
</dbReference>
<dbReference type="FunFam" id="1.10.3810.10:FF:000001">
    <property type="entry name" value="Penicillin-binding protein 1A"/>
    <property type="match status" value="1"/>
</dbReference>
<dbReference type="InterPro" id="IPR050396">
    <property type="entry name" value="Glycosyltr_51/Transpeptidase"/>
</dbReference>
<evidence type="ECO:0000256" key="6">
    <source>
        <dbReference type="ARBA" id="ARBA00012448"/>
    </source>
</evidence>
<dbReference type="RefSeq" id="WP_154518918.1">
    <property type="nucleotide sequence ID" value="NZ_VUMT01000007.1"/>
</dbReference>
<evidence type="ECO:0000256" key="21">
    <source>
        <dbReference type="ARBA" id="ARBA00023316"/>
    </source>
</evidence>
<proteinExistence type="inferred from homology"/>
<evidence type="ECO:0000256" key="2">
    <source>
        <dbReference type="ARBA" id="ARBA00004401"/>
    </source>
</evidence>
<feature type="transmembrane region" description="Helical" evidence="27">
    <location>
        <begin position="29"/>
        <end position="53"/>
    </location>
</feature>
<comment type="similarity">
    <text evidence="4">In the C-terminal section; belongs to the transpeptidase family.</text>
</comment>
<evidence type="ECO:0000256" key="10">
    <source>
        <dbReference type="ARBA" id="ARBA00022676"/>
    </source>
</evidence>
<evidence type="ECO:0000313" key="30">
    <source>
        <dbReference type="EMBL" id="MSS63523.1"/>
    </source>
</evidence>
<evidence type="ECO:0000259" key="29">
    <source>
        <dbReference type="Pfam" id="PF00912"/>
    </source>
</evidence>
<evidence type="ECO:0000256" key="9">
    <source>
        <dbReference type="ARBA" id="ARBA00022670"/>
    </source>
</evidence>
<comment type="pathway">
    <text evidence="3">Cell wall biogenesis; peptidoglycan biosynthesis.</text>
</comment>
<evidence type="ECO:0000256" key="7">
    <source>
        <dbReference type="ARBA" id="ARBA00018638"/>
    </source>
</evidence>
<organism evidence="30 31">
    <name type="scientific">Velocimicrobium porci</name>
    <dbReference type="NCBI Taxonomy" id="2606634"/>
    <lineage>
        <taxon>Bacteria</taxon>
        <taxon>Bacillati</taxon>
        <taxon>Bacillota</taxon>
        <taxon>Clostridia</taxon>
        <taxon>Lachnospirales</taxon>
        <taxon>Lachnospiraceae</taxon>
        <taxon>Velocimicrobium</taxon>
    </lineage>
</organism>
<keyword evidence="21" id="KW-0961">Cell wall biogenesis/degradation</keyword>
<dbReference type="InterPro" id="IPR023346">
    <property type="entry name" value="Lysozyme-like_dom_sf"/>
</dbReference>
<evidence type="ECO:0000313" key="31">
    <source>
        <dbReference type="Proteomes" id="UP000482209"/>
    </source>
</evidence>
<comment type="function">
    <text evidence="1">Cell wall formation. Synthesis of cross-linked peptidoglycan from the lipid intermediates. The enzyme has a penicillin-insensitive transglycosylase N-terminal domain (formation of linear glycan strands) and a penicillin-sensitive transpeptidase C-terminal domain (cross-linking of the peptide subunits).</text>
</comment>
<keyword evidence="16" id="KW-0573">Peptidoglycan synthesis</keyword>
<comment type="catalytic activity">
    <reaction evidence="24">
        <text>[GlcNAc-(1-&gt;4)-Mur2Ac(oyl-L-Ala-gamma-D-Glu-L-Lys-D-Ala-D-Ala)](n)-di-trans,octa-cis-undecaprenyl diphosphate + beta-D-GlcNAc-(1-&gt;4)-Mur2Ac(oyl-L-Ala-gamma-D-Glu-L-Lys-D-Ala-D-Ala)-di-trans,octa-cis-undecaprenyl diphosphate = [GlcNAc-(1-&gt;4)-Mur2Ac(oyl-L-Ala-gamma-D-Glu-L-Lys-D-Ala-D-Ala)](n+1)-di-trans,octa-cis-undecaprenyl diphosphate + di-trans,octa-cis-undecaprenyl diphosphate + H(+)</text>
        <dbReference type="Rhea" id="RHEA:23708"/>
        <dbReference type="Rhea" id="RHEA-COMP:9602"/>
        <dbReference type="Rhea" id="RHEA-COMP:9603"/>
        <dbReference type="ChEBI" id="CHEBI:15378"/>
        <dbReference type="ChEBI" id="CHEBI:58405"/>
        <dbReference type="ChEBI" id="CHEBI:60033"/>
        <dbReference type="ChEBI" id="CHEBI:78435"/>
        <dbReference type="EC" id="2.4.99.28"/>
    </reaction>
</comment>
<evidence type="ECO:0000259" key="28">
    <source>
        <dbReference type="Pfam" id="PF00905"/>
    </source>
</evidence>
<keyword evidence="18 27" id="KW-0472">Membrane</keyword>
<dbReference type="Gene3D" id="1.10.3810.10">
    <property type="entry name" value="Biosynthetic peptidoglycan transglycosylase-like"/>
    <property type="match status" value="1"/>
</dbReference>
<sequence>MNFSKKGTDAKQKQIKSKKRKLLSKLNVAFFRTILICFLICIIVGIFAGVGVLKGLIDNAPNIDSIDVAPSGFSSTLYYSNGSPIKKLIGSDANREYATLDEIPKNVQNAFIAIEDSRFWTHNGIDIKGIFRAFFNGISQGDFDEGASTLTQQLLKNQVFNGGSESTFIAKAERKIQEQYLAIQLEKKLSKEQILEYYLNTINLGQNTLGVRAASRRYFNKDVSELTLSEATVIAGITQNPSGLNPITHPERNSEKRTIILNYMKEQGYISNSEYKEALKDDVYARIQIVNEKNYADKSASINSYFVDELINQVIEDLQEKLGYSETQAVNLLYRGGLEIHTTQNKKMQSICDSVFSDESLYPSNSKWSLTYRLSVMDSNGKEHHYSEQDLESYFINERKQSSFHLLFQKKGDAKAYIKEFKSHILKKNDKITGEVTDYTIEPQISFVLMNQKNGKVLALVGGRGEKTASRTLNRATDSPRQPGSTFKIVSTYLPALDTKGMTLATVQDDSEYYYPDTKKKVKNWNGEAYNGLTTLRQGIYNSMNVVTVKTLVDVTPQVAYDYLLRLGFTTIYDNYTDAAGNSYTDIQLPTALGGLTKGVTNFELTGAFAAIANKGVYTKPILYTKIIDHNGKVLIDNEPETRRVMKDTTAWLLTNAMEDVVKIGTGGKVRFDQISMPIAGKTGTTSNNKDLWFVGYTPYYTAGIWGGFDNNQSLTDTSFHKNLWRIVMQKLHIELGKEYVEFEKPKNIVAATICTKSGKLAVDGLCDGHIRKEYFDASTVPKEKCDRHVKYRICKDSGELAGEYCPIHSIIEKTFLVKDETGTTADTPYVISSSKVNRTCHIHNASTIYEETKEQTSNPSSDRGNDIATSKEKAEKVKKEEGKEKKKNEKIQQEDEKKDF</sequence>
<keyword evidence="9" id="KW-0645">Protease</keyword>
<dbReference type="Proteomes" id="UP000482209">
    <property type="component" value="Unassembled WGS sequence"/>
</dbReference>
<evidence type="ECO:0000256" key="8">
    <source>
        <dbReference type="ARBA" id="ARBA00022645"/>
    </source>
</evidence>
<gene>
    <name evidence="30" type="ORF">FYJ58_06475</name>
</gene>
<dbReference type="Gene3D" id="3.40.710.10">
    <property type="entry name" value="DD-peptidase/beta-lactamase superfamily"/>
    <property type="match status" value="2"/>
</dbReference>
<keyword evidence="11" id="KW-0808">Transferase</keyword>
<reference evidence="30 31" key="1">
    <citation type="submission" date="2019-08" db="EMBL/GenBank/DDBJ databases">
        <title>In-depth cultivation of the pig gut microbiome towards novel bacterial diversity and tailored functional studies.</title>
        <authorList>
            <person name="Wylensek D."/>
            <person name="Hitch T.C.A."/>
            <person name="Clavel T."/>
        </authorList>
    </citation>
    <scope>NUCLEOTIDE SEQUENCE [LARGE SCALE GENOMIC DNA]</scope>
    <source>
        <strain evidence="30 31">WCA-693-APC-MOT-I</strain>
    </source>
</reference>
<keyword evidence="14" id="KW-0133">Cell shape</keyword>
<evidence type="ECO:0000256" key="25">
    <source>
        <dbReference type="ARBA" id="ARBA00060592"/>
    </source>
</evidence>
<evidence type="ECO:0000256" key="12">
    <source>
        <dbReference type="ARBA" id="ARBA00022692"/>
    </source>
</evidence>
<evidence type="ECO:0000256" key="17">
    <source>
        <dbReference type="ARBA" id="ARBA00022989"/>
    </source>
</evidence>
<comment type="catalytic activity">
    <reaction evidence="22">
        <text>Preferential cleavage: (Ac)2-L-Lys-D-Ala-|-D-Ala. Also transpeptidation of peptidyl-alanyl moieties that are N-acyl substituents of D-alanine.</text>
        <dbReference type="EC" id="3.4.16.4"/>
    </reaction>
</comment>
<dbReference type="GO" id="GO:0006508">
    <property type="term" value="P:proteolysis"/>
    <property type="evidence" value="ECO:0007669"/>
    <property type="project" value="UniProtKB-KW"/>
</dbReference>
<evidence type="ECO:0000256" key="26">
    <source>
        <dbReference type="SAM" id="MobiDB-lite"/>
    </source>
</evidence>
<evidence type="ECO:0000256" key="23">
    <source>
        <dbReference type="ARBA" id="ARBA00044770"/>
    </source>
</evidence>
<keyword evidence="19" id="KW-0046">Antibiotic resistance</keyword>
<name>A0A6L5Y007_9FIRM</name>
<keyword evidence="13" id="KW-0378">Hydrolase</keyword>
<accession>A0A6L5Y007</accession>
<dbReference type="GO" id="GO:0008360">
    <property type="term" value="P:regulation of cell shape"/>
    <property type="evidence" value="ECO:0007669"/>
    <property type="project" value="UniProtKB-KW"/>
</dbReference>
<keyword evidence="17 27" id="KW-1133">Transmembrane helix</keyword>
<dbReference type="PANTHER" id="PTHR32282:SF33">
    <property type="entry name" value="PEPTIDOGLYCAN GLYCOSYLTRANSFERASE"/>
    <property type="match status" value="1"/>
</dbReference>
<dbReference type="GO" id="GO:0009252">
    <property type="term" value="P:peptidoglycan biosynthetic process"/>
    <property type="evidence" value="ECO:0007669"/>
    <property type="project" value="UniProtKB-UniPathway"/>
</dbReference>
<keyword evidence="8" id="KW-0121">Carboxypeptidase</keyword>
<comment type="similarity">
    <text evidence="5">In the N-terminal section; belongs to the glycosyltransferase 51 family.</text>
</comment>
<dbReference type="AlphaFoldDB" id="A0A6L5Y007"/>
<feature type="compositionally biased region" description="Basic and acidic residues" evidence="26">
    <location>
        <begin position="864"/>
        <end position="901"/>
    </location>
</feature>
<evidence type="ECO:0000256" key="20">
    <source>
        <dbReference type="ARBA" id="ARBA00023268"/>
    </source>
</evidence>
<dbReference type="EC" id="3.4.16.4" evidence="6"/>
<evidence type="ECO:0000256" key="3">
    <source>
        <dbReference type="ARBA" id="ARBA00004752"/>
    </source>
</evidence>
<evidence type="ECO:0000256" key="13">
    <source>
        <dbReference type="ARBA" id="ARBA00022801"/>
    </source>
</evidence>
<feature type="compositionally biased region" description="Polar residues" evidence="26">
    <location>
        <begin position="849"/>
        <end position="863"/>
    </location>
</feature>
<dbReference type="UniPathway" id="UPA00219"/>
<evidence type="ECO:0000256" key="27">
    <source>
        <dbReference type="SAM" id="Phobius"/>
    </source>
</evidence>
<evidence type="ECO:0000256" key="14">
    <source>
        <dbReference type="ARBA" id="ARBA00022960"/>
    </source>
</evidence>
<dbReference type="GO" id="GO:0008658">
    <property type="term" value="F:penicillin binding"/>
    <property type="evidence" value="ECO:0007669"/>
    <property type="project" value="InterPro"/>
</dbReference>
<evidence type="ECO:0000256" key="1">
    <source>
        <dbReference type="ARBA" id="ARBA00002624"/>
    </source>
</evidence>
<evidence type="ECO:0000256" key="24">
    <source>
        <dbReference type="ARBA" id="ARBA00049902"/>
    </source>
</evidence>
<dbReference type="GO" id="GO:0008955">
    <property type="term" value="F:peptidoglycan glycosyltransferase activity"/>
    <property type="evidence" value="ECO:0007669"/>
    <property type="project" value="UniProtKB-EC"/>
</dbReference>
<feature type="domain" description="Glycosyl transferase family 51" evidence="29">
    <location>
        <begin position="82"/>
        <end position="264"/>
    </location>
</feature>
<dbReference type="InterPro" id="IPR012338">
    <property type="entry name" value="Beta-lactam/transpept-like"/>
</dbReference>
<evidence type="ECO:0000256" key="16">
    <source>
        <dbReference type="ARBA" id="ARBA00022984"/>
    </source>
</evidence>
<evidence type="ECO:0000256" key="5">
    <source>
        <dbReference type="ARBA" id="ARBA00007739"/>
    </source>
</evidence>
<keyword evidence="20" id="KW-0511">Multifunctional enzyme</keyword>
<evidence type="ECO:0000256" key="4">
    <source>
        <dbReference type="ARBA" id="ARBA00007090"/>
    </source>
</evidence>
<dbReference type="SUPFAM" id="SSF53955">
    <property type="entry name" value="Lysozyme-like"/>
    <property type="match status" value="1"/>
</dbReference>